<accession>A0A382YZD1</accession>
<organism evidence="2">
    <name type="scientific">marine metagenome</name>
    <dbReference type="NCBI Taxonomy" id="408172"/>
    <lineage>
        <taxon>unclassified sequences</taxon>
        <taxon>metagenomes</taxon>
        <taxon>ecological metagenomes</taxon>
    </lineage>
</organism>
<reference evidence="2" key="1">
    <citation type="submission" date="2018-05" db="EMBL/GenBank/DDBJ databases">
        <authorList>
            <person name="Lanie J.A."/>
            <person name="Ng W.-L."/>
            <person name="Kazmierczak K.M."/>
            <person name="Andrzejewski T.M."/>
            <person name="Davidsen T.M."/>
            <person name="Wayne K.J."/>
            <person name="Tettelin H."/>
            <person name="Glass J.I."/>
            <person name="Rusch D."/>
            <person name="Podicherti R."/>
            <person name="Tsui H.-C.T."/>
            <person name="Winkler M.E."/>
        </authorList>
    </citation>
    <scope>NUCLEOTIDE SEQUENCE</scope>
</reference>
<feature type="transmembrane region" description="Helical" evidence="1">
    <location>
        <begin position="12"/>
        <end position="31"/>
    </location>
</feature>
<keyword evidence="1" id="KW-0812">Transmembrane</keyword>
<gene>
    <name evidence="2" type="ORF">METZ01_LOCUS441294</name>
</gene>
<proteinExistence type="predicted"/>
<protein>
    <submittedName>
        <fullName evidence="2">Uncharacterized protein</fullName>
    </submittedName>
</protein>
<dbReference type="EMBL" id="UINC01179650">
    <property type="protein sequence ID" value="SVD88440.1"/>
    <property type="molecule type" value="Genomic_DNA"/>
</dbReference>
<keyword evidence="1" id="KW-0472">Membrane</keyword>
<evidence type="ECO:0000256" key="1">
    <source>
        <dbReference type="SAM" id="Phobius"/>
    </source>
</evidence>
<evidence type="ECO:0000313" key="2">
    <source>
        <dbReference type="EMBL" id="SVD88440.1"/>
    </source>
</evidence>
<dbReference type="AlphaFoldDB" id="A0A382YZD1"/>
<name>A0A382YZD1_9ZZZZ</name>
<keyword evidence="1" id="KW-1133">Transmembrane helix</keyword>
<sequence length="32" mass="3605">MSLLKKNDNTLVDIETLLIFVIISLKIIISFG</sequence>